<keyword evidence="1" id="KW-0472">Membrane</keyword>
<organism evidence="2 3">
    <name type="scientific">Enemella evansiae</name>
    <dbReference type="NCBI Taxonomy" id="2016499"/>
    <lineage>
        <taxon>Bacteria</taxon>
        <taxon>Bacillati</taxon>
        <taxon>Actinomycetota</taxon>
        <taxon>Actinomycetes</taxon>
        <taxon>Propionibacteriales</taxon>
        <taxon>Propionibacteriaceae</taxon>
        <taxon>Enemella</taxon>
    </lineage>
</organism>
<gene>
    <name evidence="2" type="ORF">CGZ94_01405</name>
</gene>
<evidence type="ECO:0000313" key="2">
    <source>
        <dbReference type="EMBL" id="OYO17584.1"/>
    </source>
</evidence>
<keyword evidence="3" id="KW-1185">Reference proteome</keyword>
<sequence>MVGINPDGQQAYRRFWTGPVGSALLLVPGLAIAVVGVVLLVRDPRGWSLFFAAVVIFSGLYGMYAGWDHRRRSKAAHSQPPLAFAIDDEGAVFPRGKQYAWEEVRFVVTDEAEPRLLCSPIGLAYKISQLDTDLPTIELAIAEFSAGTAQLERL</sequence>
<evidence type="ECO:0000256" key="1">
    <source>
        <dbReference type="SAM" id="Phobius"/>
    </source>
</evidence>
<dbReference type="EMBL" id="NMVO01000001">
    <property type="protein sequence ID" value="OYO17584.1"/>
    <property type="molecule type" value="Genomic_DNA"/>
</dbReference>
<dbReference type="Proteomes" id="UP000215896">
    <property type="component" value="Unassembled WGS sequence"/>
</dbReference>
<accession>A0A255GW91</accession>
<reference evidence="2 3" key="1">
    <citation type="submission" date="2017-07" db="EMBL/GenBank/DDBJ databases">
        <title>Draft whole genome sequences of clinical Proprionibacteriaceae strains.</title>
        <authorList>
            <person name="Bernier A.-M."/>
            <person name="Bernard K."/>
            <person name="Domingo M.-C."/>
        </authorList>
    </citation>
    <scope>NUCLEOTIDE SEQUENCE [LARGE SCALE GENOMIC DNA]</scope>
    <source>
        <strain evidence="2 3">NML 030167</strain>
    </source>
</reference>
<dbReference type="AlphaFoldDB" id="A0A255GW91"/>
<feature type="transmembrane region" description="Helical" evidence="1">
    <location>
        <begin position="47"/>
        <end position="67"/>
    </location>
</feature>
<comment type="caution">
    <text evidence="2">The sequence shown here is derived from an EMBL/GenBank/DDBJ whole genome shotgun (WGS) entry which is preliminary data.</text>
</comment>
<keyword evidence="1" id="KW-0812">Transmembrane</keyword>
<keyword evidence="1" id="KW-1133">Transmembrane helix</keyword>
<name>A0A255GW91_9ACTN</name>
<evidence type="ECO:0000313" key="3">
    <source>
        <dbReference type="Proteomes" id="UP000215896"/>
    </source>
</evidence>
<feature type="transmembrane region" description="Helical" evidence="1">
    <location>
        <begin position="20"/>
        <end position="41"/>
    </location>
</feature>
<protein>
    <submittedName>
        <fullName evidence="2">Uncharacterized protein</fullName>
    </submittedName>
</protein>
<proteinExistence type="predicted"/>